<comment type="caution">
    <text evidence="2">The sequence shown here is derived from an EMBL/GenBank/DDBJ whole genome shotgun (WGS) entry which is preliminary data.</text>
</comment>
<feature type="transmembrane region" description="Helical" evidence="1">
    <location>
        <begin position="21"/>
        <end position="39"/>
    </location>
</feature>
<protein>
    <recommendedName>
        <fullName evidence="4">DUF304 domain-containing protein</fullName>
    </recommendedName>
</protein>
<reference evidence="2 3" key="1">
    <citation type="journal article" date="2010" name="J. Bacteriol.">
        <title>Genome sequences of Pelagibaca bermudensis HTCC2601T and Maritimibacter alkaliphilus HTCC2654T, the type strains of two marine Roseobacter genera.</title>
        <authorList>
            <person name="Thrash J.C."/>
            <person name="Cho J.C."/>
            <person name="Ferriera S."/>
            <person name="Johnson J."/>
            <person name="Vergin K.L."/>
            <person name="Giovannoni S.J."/>
        </authorList>
    </citation>
    <scope>NUCLEOTIDE SEQUENCE [LARGE SCALE GENOMIC DNA]</scope>
    <source>
        <strain evidence="3">DSM 26914 / JCM 13377 / KCTC 12554 / HTCC2601</strain>
    </source>
</reference>
<dbReference type="STRING" id="314265.R2601_13920"/>
<gene>
    <name evidence="2" type="ORF">R2601_13920</name>
</gene>
<keyword evidence="1" id="KW-1133">Transmembrane helix</keyword>
<name>Q0FVQ8_SALBH</name>
<dbReference type="HOGENOM" id="CLU_1814444_0_0_5"/>
<dbReference type="EMBL" id="AATQ01000002">
    <property type="protein sequence ID" value="EAU48068.1"/>
    <property type="molecule type" value="Genomic_DNA"/>
</dbReference>
<dbReference type="RefSeq" id="WP_007795190.1">
    <property type="nucleotide sequence ID" value="NZ_DS022276.1"/>
</dbReference>
<proteinExistence type="predicted"/>
<keyword evidence="3" id="KW-1185">Reference proteome</keyword>
<dbReference type="OrthoDB" id="7861868at2"/>
<evidence type="ECO:0008006" key="4">
    <source>
        <dbReference type="Google" id="ProtNLM"/>
    </source>
</evidence>
<organism evidence="2 3">
    <name type="scientific">Salipiger bermudensis (strain DSM 26914 / JCM 13377 / KCTC 12554 / HTCC2601)</name>
    <name type="common">Pelagibaca bermudensis</name>
    <dbReference type="NCBI Taxonomy" id="314265"/>
    <lineage>
        <taxon>Bacteria</taxon>
        <taxon>Pseudomonadati</taxon>
        <taxon>Pseudomonadota</taxon>
        <taxon>Alphaproteobacteria</taxon>
        <taxon>Rhodobacterales</taxon>
        <taxon>Roseobacteraceae</taxon>
        <taxon>Salipiger</taxon>
    </lineage>
</organism>
<dbReference type="Proteomes" id="UP000006230">
    <property type="component" value="Unassembled WGS sequence"/>
</dbReference>
<sequence length="134" mass="14324">MTGGGAPAARFAPDRATYVQSHVTLAVLAMPAAMILLWLTGTPHVWTGALAAVAARGWYLMSEELGHVWEMTGDALHGPAQRHVALADLSKVRRIGSAVQLITRTGDKHLIKFQPEPAAVVARIEAARPRAETV</sequence>
<evidence type="ECO:0000256" key="1">
    <source>
        <dbReference type="SAM" id="Phobius"/>
    </source>
</evidence>
<dbReference type="AlphaFoldDB" id="Q0FVQ8"/>
<evidence type="ECO:0000313" key="2">
    <source>
        <dbReference type="EMBL" id="EAU48068.1"/>
    </source>
</evidence>
<keyword evidence="1" id="KW-0472">Membrane</keyword>
<evidence type="ECO:0000313" key="3">
    <source>
        <dbReference type="Proteomes" id="UP000006230"/>
    </source>
</evidence>
<keyword evidence="1" id="KW-0812">Transmembrane</keyword>
<accession>Q0FVQ8</accession>
<dbReference type="eggNOG" id="ENOG5030R84">
    <property type="taxonomic scope" value="Bacteria"/>
</dbReference>